<accession>A0A2S8GHY7</accession>
<organism evidence="1 2">
    <name type="scientific">Blastopirellula marina</name>
    <dbReference type="NCBI Taxonomy" id="124"/>
    <lineage>
        <taxon>Bacteria</taxon>
        <taxon>Pseudomonadati</taxon>
        <taxon>Planctomycetota</taxon>
        <taxon>Planctomycetia</taxon>
        <taxon>Pirellulales</taxon>
        <taxon>Pirellulaceae</taxon>
        <taxon>Blastopirellula</taxon>
    </lineage>
</organism>
<evidence type="ECO:0008006" key="3">
    <source>
        <dbReference type="Google" id="ProtNLM"/>
    </source>
</evidence>
<evidence type="ECO:0000313" key="1">
    <source>
        <dbReference type="EMBL" id="PQO44056.1"/>
    </source>
</evidence>
<name>A0A2S8GHY7_9BACT</name>
<dbReference type="EMBL" id="PUHZ01000021">
    <property type="protein sequence ID" value="PQO44056.1"/>
    <property type="molecule type" value="Genomic_DNA"/>
</dbReference>
<dbReference type="AlphaFoldDB" id="A0A2S8GHY7"/>
<reference evidence="1 2" key="1">
    <citation type="submission" date="2018-02" db="EMBL/GenBank/DDBJ databases">
        <title>Comparative genomes isolates from brazilian mangrove.</title>
        <authorList>
            <person name="Araujo J.E."/>
            <person name="Taketani R.G."/>
            <person name="Silva M.C.P."/>
            <person name="Loureco M.V."/>
            <person name="Andreote F.D."/>
        </authorList>
    </citation>
    <scope>NUCLEOTIDE SEQUENCE [LARGE SCALE GENOMIC DNA]</scope>
    <source>
        <strain evidence="1 2">Nap-Phe MGV</strain>
    </source>
</reference>
<evidence type="ECO:0000313" key="2">
    <source>
        <dbReference type="Proteomes" id="UP000237819"/>
    </source>
</evidence>
<proteinExistence type="predicted"/>
<dbReference type="Proteomes" id="UP000237819">
    <property type="component" value="Unassembled WGS sequence"/>
</dbReference>
<sequence>MGELQEIDFGTSLGDNVLPDPQPGEAVQQHVAQLGLQDGARLVEFYSYCDGLSWPDVHVGYFISPIARLVETQAGDPTEVVGGSNAGPVQLLGSDGGGRMFVMRKEEQDVLVLPPGEVVDGKYDDSAGRSIWVAIDLKTFLLLLQDDLKAFVLDTPDHTFLGSDGSPS</sequence>
<gene>
    <name evidence="1" type="ORF">C5Y93_21180</name>
</gene>
<comment type="caution">
    <text evidence="1">The sequence shown here is derived from an EMBL/GenBank/DDBJ whole genome shotgun (WGS) entry which is preliminary data.</text>
</comment>
<protein>
    <recommendedName>
        <fullName evidence="3">SMI1/KNR4 family protein</fullName>
    </recommendedName>
</protein>